<proteinExistence type="predicted"/>
<dbReference type="Proteomes" id="UP000638648">
    <property type="component" value="Unassembled WGS sequence"/>
</dbReference>
<protein>
    <submittedName>
        <fullName evidence="1">Uncharacterized membrane protein YccF (DUF307 family)</fullName>
    </submittedName>
</protein>
<keyword evidence="2" id="KW-1185">Reference proteome</keyword>
<name>A0A927RHH1_9ACTN</name>
<organism evidence="1 2">
    <name type="scientific">Actinopolymorpha pittospori</name>
    <dbReference type="NCBI Taxonomy" id="648752"/>
    <lineage>
        <taxon>Bacteria</taxon>
        <taxon>Bacillati</taxon>
        <taxon>Actinomycetota</taxon>
        <taxon>Actinomycetes</taxon>
        <taxon>Propionibacteriales</taxon>
        <taxon>Actinopolymorphaceae</taxon>
        <taxon>Actinopolymorpha</taxon>
    </lineage>
</organism>
<accession>A0A927RHH1</accession>
<sequence length="44" mass="4847">MLTFVHVFWFVRFGLWLERGALGRLQAAAARHGATGSETPDSVS</sequence>
<comment type="caution">
    <text evidence="1">The sequence shown here is derived from an EMBL/GenBank/DDBJ whole genome shotgun (WGS) entry which is preliminary data.</text>
</comment>
<evidence type="ECO:0000313" key="2">
    <source>
        <dbReference type="Proteomes" id="UP000638648"/>
    </source>
</evidence>
<dbReference type="EMBL" id="JADBEM010000001">
    <property type="protein sequence ID" value="MBE1603453.1"/>
    <property type="molecule type" value="Genomic_DNA"/>
</dbReference>
<evidence type="ECO:0000313" key="1">
    <source>
        <dbReference type="EMBL" id="MBE1603453.1"/>
    </source>
</evidence>
<gene>
    <name evidence="1" type="ORF">HEB94_000301</name>
</gene>
<dbReference type="AlphaFoldDB" id="A0A927RHH1"/>
<reference evidence="1" key="1">
    <citation type="submission" date="2020-10" db="EMBL/GenBank/DDBJ databases">
        <title>Sequencing the genomes of 1000 actinobacteria strains.</title>
        <authorList>
            <person name="Klenk H.-P."/>
        </authorList>
    </citation>
    <scope>NUCLEOTIDE SEQUENCE</scope>
    <source>
        <strain evidence="1">DSM 45354</strain>
    </source>
</reference>